<dbReference type="SUPFAM" id="SSF51735">
    <property type="entry name" value="NAD(P)-binding Rossmann-fold domains"/>
    <property type="match status" value="1"/>
</dbReference>
<protein>
    <submittedName>
        <fullName evidence="2">Uncharacterized protein</fullName>
    </submittedName>
</protein>
<evidence type="ECO:0000313" key="2">
    <source>
        <dbReference type="EMBL" id="MFD2792248.1"/>
    </source>
</evidence>
<name>A0ABW5VPT9_9MICO</name>
<feature type="signal peptide" evidence="1">
    <location>
        <begin position="1"/>
        <end position="21"/>
    </location>
</feature>
<accession>A0ABW5VPT9</accession>
<dbReference type="Proteomes" id="UP001597479">
    <property type="component" value="Unassembled WGS sequence"/>
</dbReference>
<comment type="caution">
    <text evidence="2">The sequence shown here is derived from an EMBL/GenBank/DDBJ whole genome shotgun (WGS) entry which is preliminary data.</text>
</comment>
<gene>
    <name evidence="2" type="ORF">ACFS27_01670</name>
</gene>
<reference evidence="3" key="1">
    <citation type="journal article" date="2019" name="Int. J. Syst. Evol. Microbiol.">
        <title>The Global Catalogue of Microorganisms (GCM) 10K type strain sequencing project: providing services to taxonomists for standard genome sequencing and annotation.</title>
        <authorList>
            <consortium name="The Broad Institute Genomics Platform"/>
            <consortium name="The Broad Institute Genome Sequencing Center for Infectious Disease"/>
            <person name="Wu L."/>
            <person name="Ma J."/>
        </authorList>
    </citation>
    <scope>NUCLEOTIDE SEQUENCE [LARGE SCALE GENOMIC DNA]</scope>
    <source>
        <strain evidence="3">CCM 7044</strain>
    </source>
</reference>
<evidence type="ECO:0000256" key="1">
    <source>
        <dbReference type="SAM" id="SignalP"/>
    </source>
</evidence>
<proteinExistence type="predicted"/>
<dbReference type="InterPro" id="IPR036291">
    <property type="entry name" value="NAD(P)-bd_dom_sf"/>
</dbReference>
<dbReference type="RefSeq" id="WP_377183714.1">
    <property type="nucleotide sequence ID" value="NZ_JBHUOG010000001.1"/>
</dbReference>
<sequence>MAGLSAVVPLPFLGPFAPASAALRTYALTLAEAAAPDGVHVGSLVVGGLIERGDIHQLLTSGPPDVGSALSPAIAGATLDPDDLADAVWRIAAGAEREVVADVITT</sequence>
<organism evidence="2 3">
    <name type="scientific">Promicromonospora vindobonensis</name>
    <dbReference type="NCBI Taxonomy" id="195748"/>
    <lineage>
        <taxon>Bacteria</taxon>
        <taxon>Bacillati</taxon>
        <taxon>Actinomycetota</taxon>
        <taxon>Actinomycetes</taxon>
        <taxon>Micrococcales</taxon>
        <taxon>Promicromonosporaceae</taxon>
        <taxon>Promicromonospora</taxon>
    </lineage>
</organism>
<dbReference type="Gene3D" id="3.40.50.720">
    <property type="entry name" value="NAD(P)-binding Rossmann-like Domain"/>
    <property type="match status" value="1"/>
</dbReference>
<evidence type="ECO:0000313" key="3">
    <source>
        <dbReference type="Proteomes" id="UP001597479"/>
    </source>
</evidence>
<keyword evidence="3" id="KW-1185">Reference proteome</keyword>
<keyword evidence="1" id="KW-0732">Signal</keyword>
<dbReference type="EMBL" id="JBHUOG010000001">
    <property type="protein sequence ID" value="MFD2792248.1"/>
    <property type="molecule type" value="Genomic_DNA"/>
</dbReference>
<feature type="chain" id="PRO_5047502834" evidence="1">
    <location>
        <begin position="22"/>
        <end position="106"/>
    </location>
</feature>